<reference evidence="3" key="1">
    <citation type="journal article" date="2008" name="Nat. Genet.">
        <title>The Pristionchus pacificus genome provides a unique perspective on nematode lifestyle and parasitism.</title>
        <authorList>
            <person name="Dieterich C."/>
            <person name="Clifton S.W."/>
            <person name="Schuster L.N."/>
            <person name="Chinwalla A."/>
            <person name="Delehaunty K."/>
            <person name="Dinkelacker I."/>
            <person name="Fulton L."/>
            <person name="Fulton R."/>
            <person name="Godfrey J."/>
            <person name="Minx P."/>
            <person name="Mitreva M."/>
            <person name="Roeseler W."/>
            <person name="Tian H."/>
            <person name="Witte H."/>
            <person name="Yang S.P."/>
            <person name="Wilson R.K."/>
            <person name="Sommer R.J."/>
        </authorList>
    </citation>
    <scope>NUCLEOTIDE SEQUENCE [LARGE SCALE GENOMIC DNA]</scope>
    <source>
        <strain evidence="3">PS312</strain>
    </source>
</reference>
<name>A0A8R1YRJ6_PRIPA</name>
<protein>
    <submittedName>
        <fullName evidence="2">Uncharacterized protein</fullName>
    </submittedName>
</protein>
<dbReference type="InterPro" id="IPR038839">
    <property type="entry name" value="Attf-4-like"/>
</dbReference>
<dbReference type="Proteomes" id="UP000005239">
    <property type="component" value="Unassembled WGS sequence"/>
</dbReference>
<dbReference type="AlphaFoldDB" id="A0A8R1YRJ6"/>
<feature type="region of interest" description="Disordered" evidence="1">
    <location>
        <begin position="1"/>
        <end position="58"/>
    </location>
</feature>
<dbReference type="PANTHER" id="PTHR36522:SF1">
    <property type="entry name" value="AT HOOK-CONTAINING PROTEIN ATTF-4"/>
    <property type="match status" value="1"/>
</dbReference>
<evidence type="ECO:0000313" key="3">
    <source>
        <dbReference type="Proteomes" id="UP000005239"/>
    </source>
</evidence>
<sequence>MEDDDCSASQHSDNPEHHEMDHLDDQTMGIKREDEARSSESATSSRDEEEGKEGLNERLRDLHNSVTFLSHQMAIIMKALHVNSCQCELCGSRGQNNGHHNGVSPNLGIDYAQRPGGGKFPMVDRRAVSDYALQHGGMAAVRRFGVPAPVSSYYQRKESHGKLPGNNSPGPSTDGERNGEEQSSSSGTPSGLPPSVDAMLKMTSSTMMTGTPGFLRGRGRGRPKLIGDELDADLVEYMVQLQKTDHSLHRMSATQALEIARAYILDKAPGLLEEQGGHVKLKLTWAMKLVSRIAERQKEIELGLPPGTLQNMGRSQQLAEMVAISKFGGFGGRMNGGGEGGMGAALEALQHQVASSTPEIMNVRELDLSRISSGIPLDASDLDGSAIHSSGELPLIGANGEILFPNEDHDV</sequence>
<dbReference type="PANTHER" id="PTHR36522">
    <property type="entry name" value="AT HOOK-CONTAINING PROTEIN ATTF-4"/>
    <property type="match status" value="1"/>
</dbReference>
<reference evidence="2" key="2">
    <citation type="submission" date="2022-06" db="UniProtKB">
        <authorList>
            <consortium name="EnsemblMetazoa"/>
        </authorList>
    </citation>
    <scope>IDENTIFICATION</scope>
    <source>
        <strain evidence="2">PS312</strain>
    </source>
</reference>
<evidence type="ECO:0000256" key="1">
    <source>
        <dbReference type="SAM" id="MobiDB-lite"/>
    </source>
</evidence>
<accession>A0A8R1YRJ6</accession>
<proteinExistence type="predicted"/>
<evidence type="ECO:0000313" key="2">
    <source>
        <dbReference type="EnsemblMetazoa" id="PPA37480.1"/>
    </source>
</evidence>
<gene>
    <name evidence="2" type="primary">WBGene00275849</name>
</gene>
<dbReference type="EnsemblMetazoa" id="PPA37480.1">
    <property type="protein sequence ID" value="PPA37480.1"/>
    <property type="gene ID" value="WBGene00275849"/>
</dbReference>
<keyword evidence="3" id="KW-1185">Reference proteome</keyword>
<feature type="region of interest" description="Disordered" evidence="1">
    <location>
        <begin position="156"/>
        <end position="197"/>
    </location>
</feature>
<feature type="compositionally biased region" description="Basic and acidic residues" evidence="1">
    <location>
        <begin position="13"/>
        <end position="38"/>
    </location>
</feature>
<feature type="compositionally biased region" description="Low complexity" evidence="1">
    <location>
        <begin position="183"/>
        <end position="195"/>
    </location>
</feature>
<organism evidence="2 3">
    <name type="scientific">Pristionchus pacificus</name>
    <name type="common">Parasitic nematode worm</name>
    <dbReference type="NCBI Taxonomy" id="54126"/>
    <lineage>
        <taxon>Eukaryota</taxon>
        <taxon>Metazoa</taxon>
        <taxon>Ecdysozoa</taxon>
        <taxon>Nematoda</taxon>
        <taxon>Chromadorea</taxon>
        <taxon>Rhabditida</taxon>
        <taxon>Rhabditina</taxon>
        <taxon>Diplogasteromorpha</taxon>
        <taxon>Diplogasteroidea</taxon>
        <taxon>Neodiplogasteridae</taxon>
        <taxon>Pristionchus</taxon>
    </lineage>
</organism>